<keyword evidence="2" id="KW-1185">Reference proteome</keyword>
<dbReference type="PATRIC" id="fig|1225176.3.peg.2812"/>
<dbReference type="NCBIfam" id="NF047401">
    <property type="entry name" value="TA_anti_VapB15"/>
    <property type="match status" value="1"/>
</dbReference>
<name>K1L9C4_CECL9</name>
<dbReference type="AlphaFoldDB" id="K1L9C4"/>
<proteinExistence type="predicted"/>
<accession>K1L9C4</accession>
<evidence type="ECO:0000313" key="2">
    <source>
        <dbReference type="Proteomes" id="UP000004478"/>
    </source>
</evidence>
<dbReference type="RefSeq" id="WP_009185665.1">
    <property type="nucleotide sequence ID" value="NZ_AMGM01000043.1"/>
</dbReference>
<dbReference type="Proteomes" id="UP000004478">
    <property type="component" value="Unassembled WGS sequence"/>
</dbReference>
<protein>
    <submittedName>
        <fullName evidence="1">Uncharacterized protein</fullName>
    </submittedName>
</protein>
<gene>
    <name evidence="1" type="ORF">B879_02642</name>
</gene>
<organism evidence="1 2">
    <name type="scientific">Cecembia lonarensis (strain CCUG 58316 / KCTC 22772 / LW9)</name>
    <dbReference type="NCBI Taxonomy" id="1225176"/>
    <lineage>
        <taxon>Bacteria</taxon>
        <taxon>Pseudomonadati</taxon>
        <taxon>Bacteroidota</taxon>
        <taxon>Cytophagia</taxon>
        <taxon>Cytophagales</taxon>
        <taxon>Cyclobacteriaceae</taxon>
        <taxon>Cecembia</taxon>
    </lineage>
</organism>
<dbReference type="EMBL" id="AMGM01000043">
    <property type="protein sequence ID" value="EKB48747.1"/>
    <property type="molecule type" value="Genomic_DNA"/>
</dbReference>
<sequence>MKAALQVDLTFEQILSLVKQLSKKDKIKLSKELEKEAIKSRLGNLLETFQTEELDLDTITKEVESVRQEIYDKGKLKGNF</sequence>
<dbReference type="OrthoDB" id="1122131at2"/>
<evidence type="ECO:0000313" key="1">
    <source>
        <dbReference type="EMBL" id="EKB48747.1"/>
    </source>
</evidence>
<reference evidence="1 2" key="1">
    <citation type="journal article" date="2012" name="J. Bacteriol.">
        <title>Draft Genome Sequence of Cecembia lonarensis Strain LW9T, Isolated from Lonar Lake, a Haloalkaline Lake in India.</title>
        <authorList>
            <person name="Shivaji S."/>
            <person name="Ara S."/>
            <person name="Singh A."/>
            <person name="Pinnaka A.K."/>
        </authorList>
    </citation>
    <scope>NUCLEOTIDE SEQUENCE [LARGE SCALE GENOMIC DNA]</scope>
    <source>
        <strain evidence="1 2">LW9</strain>
    </source>
</reference>
<comment type="caution">
    <text evidence="1">The sequence shown here is derived from an EMBL/GenBank/DDBJ whole genome shotgun (WGS) entry which is preliminary data.</text>
</comment>